<accession>A0A836KPU7</accession>
<dbReference type="GeneID" id="92516655"/>
<evidence type="ECO:0000256" key="1">
    <source>
        <dbReference type="SAM" id="MobiDB-lite"/>
    </source>
</evidence>
<proteinExistence type="predicted"/>
<dbReference type="KEGG" id="lmat:92516655"/>
<feature type="compositionally biased region" description="Low complexity" evidence="1">
    <location>
        <begin position="386"/>
        <end position="415"/>
    </location>
</feature>
<gene>
    <name evidence="2" type="ORF">LSCM1_06733</name>
</gene>
<feature type="compositionally biased region" description="Acidic residues" evidence="1">
    <location>
        <begin position="345"/>
        <end position="359"/>
    </location>
</feature>
<organism evidence="2 3">
    <name type="scientific">Leishmania martiniquensis</name>
    <dbReference type="NCBI Taxonomy" id="1580590"/>
    <lineage>
        <taxon>Eukaryota</taxon>
        <taxon>Discoba</taxon>
        <taxon>Euglenozoa</taxon>
        <taxon>Kinetoplastea</taxon>
        <taxon>Metakinetoplastina</taxon>
        <taxon>Trypanosomatida</taxon>
        <taxon>Trypanosomatidae</taxon>
        <taxon>Leishmaniinae</taxon>
        <taxon>Leishmania</taxon>
    </lineage>
</organism>
<dbReference type="OrthoDB" id="242102at2759"/>
<dbReference type="Proteomes" id="UP000673552">
    <property type="component" value="Unassembled WGS sequence"/>
</dbReference>
<feature type="region of interest" description="Disordered" evidence="1">
    <location>
        <begin position="341"/>
        <end position="426"/>
    </location>
</feature>
<comment type="caution">
    <text evidence="2">The sequence shown here is derived from an EMBL/GenBank/DDBJ whole genome shotgun (WGS) entry which is preliminary data.</text>
</comment>
<reference evidence="3" key="1">
    <citation type="journal article" date="2021" name="Microbiol. Resour. Announc.">
        <title>LGAAP: Leishmaniinae Genome Assembly and Annotation Pipeline.</title>
        <authorList>
            <person name="Almutairi H."/>
            <person name="Urbaniak M.D."/>
            <person name="Bates M.D."/>
            <person name="Jariyapan N."/>
            <person name="Kwakye-Nuako G."/>
            <person name="Thomaz-Soccol V."/>
            <person name="Al-Salem W.S."/>
            <person name="Dillon R.J."/>
            <person name="Bates P.A."/>
            <person name="Gatherer D."/>
        </authorList>
    </citation>
    <scope>NUCLEOTIDE SEQUENCE [LARGE SCALE GENOMIC DNA]</scope>
</reference>
<dbReference type="RefSeq" id="XP_067179490.1">
    <property type="nucleotide sequence ID" value="XM_067324143.1"/>
</dbReference>
<evidence type="ECO:0000313" key="2">
    <source>
        <dbReference type="EMBL" id="KAG5481057.1"/>
    </source>
</evidence>
<evidence type="ECO:0000313" key="3">
    <source>
        <dbReference type="Proteomes" id="UP000673552"/>
    </source>
</evidence>
<sequence length="522" mass="55672">MQRLLSLAAKVSGAVVVCLLAYRGAQLYSKNEIHIYITEVVHLPTTAAQDRQQPSPQRSAALRLIVEGTVEMETCVMNSYRFLLKLAGHVRSSLFDAKLSEPSLRSSRRRVLSMHASNAAVDSPYSTPLSDTCGFPMSSNNNSSSGGGIRRHGPSLVITSVDHIVDAYEADATGALAFTPACVGDGVLCRFTCVASASVLEGGGSGGIGSVFVRSCFFESDGVTPYGQRLTMEVEFARPVYGARVLIRLPNRHCRLHHSSTGGVGSVTQLLHQPRKCVWDIGAVSEEMCAVSEDGTAALGAAEGFMEGNQMPGAVAPTASFSPPTKSLAKLELVYEQAPPALNFGEEDAETEPTDSGDDMDNRFSSAVSSTGNTGGGSSHRCCHQSLSGRSSSSARGRMSSAGKTVAASAANTTSRARKREERARKAIDKAARIQEGGGRSSTRAAGDEDVPTVELVFSVNELLSGTSVKKLQVVAERPNWAPRSRLDHLFRCVVPGLEKLKLKKYAHYTTWFVQPVAVSRL</sequence>
<keyword evidence="3" id="KW-1185">Reference proteome</keyword>
<dbReference type="EMBL" id="JAFEUZ010000018">
    <property type="protein sequence ID" value="KAG5481057.1"/>
    <property type="molecule type" value="Genomic_DNA"/>
</dbReference>
<name>A0A836KPU7_9TRYP</name>
<protein>
    <submittedName>
        <fullName evidence="2">Uncharacterized protein</fullName>
    </submittedName>
</protein>
<reference evidence="3" key="2">
    <citation type="journal article" date="2021" name="Sci. Data">
        <title>Chromosome-scale genome sequencing, assembly and annotation of six genomes from subfamily Leishmaniinae.</title>
        <authorList>
            <person name="Almutairi H."/>
            <person name="Urbaniak M.D."/>
            <person name="Bates M.D."/>
            <person name="Jariyapan N."/>
            <person name="Kwakye-Nuako G."/>
            <person name="Thomaz Soccol V."/>
            <person name="Al-Salem W.S."/>
            <person name="Dillon R.J."/>
            <person name="Bates P.A."/>
            <person name="Gatherer D."/>
        </authorList>
    </citation>
    <scope>NUCLEOTIDE SEQUENCE [LARGE SCALE GENOMIC DNA]</scope>
</reference>
<dbReference type="AlphaFoldDB" id="A0A836KPU7"/>